<feature type="non-terminal residue" evidence="6">
    <location>
        <position position="1"/>
    </location>
</feature>
<gene>
    <name evidence="6" type="ORF">IFM89_028588</name>
</gene>
<keyword evidence="2 4" id="KW-0378">Hydrolase</keyword>
<dbReference type="OrthoDB" id="187139at2759"/>
<dbReference type="Proteomes" id="UP000631114">
    <property type="component" value="Unassembled WGS sequence"/>
</dbReference>
<dbReference type="EMBL" id="JADFTS010000003">
    <property type="protein sequence ID" value="KAF9616122.1"/>
    <property type="molecule type" value="Genomic_DNA"/>
</dbReference>
<keyword evidence="3 4" id="KW-0326">Glycosidase</keyword>
<dbReference type="InterPro" id="IPR012334">
    <property type="entry name" value="Pectin_lyas_fold"/>
</dbReference>
<dbReference type="Gene3D" id="2.160.20.10">
    <property type="entry name" value="Single-stranded right-handed beta-helix, Pectin lyase-like"/>
    <property type="match status" value="1"/>
</dbReference>
<dbReference type="GO" id="GO:0004650">
    <property type="term" value="F:polygalacturonase activity"/>
    <property type="evidence" value="ECO:0007669"/>
    <property type="project" value="InterPro"/>
</dbReference>
<evidence type="ECO:0000256" key="4">
    <source>
        <dbReference type="RuleBase" id="RU361169"/>
    </source>
</evidence>
<feature type="signal peptide" evidence="5">
    <location>
        <begin position="1"/>
        <end position="21"/>
    </location>
</feature>
<dbReference type="PANTHER" id="PTHR31339:SF66">
    <property type="entry name" value="OS06G0106800 PROTEIN"/>
    <property type="match status" value="1"/>
</dbReference>
<comment type="similarity">
    <text evidence="1 4">Belongs to the glycosyl hydrolase 28 family.</text>
</comment>
<dbReference type="InterPro" id="IPR011050">
    <property type="entry name" value="Pectin_lyase_fold/virulence"/>
</dbReference>
<reference evidence="6 7" key="1">
    <citation type="submission" date="2020-10" db="EMBL/GenBank/DDBJ databases">
        <title>The Coptis chinensis genome and diversification of protoberbering-type alkaloids.</title>
        <authorList>
            <person name="Wang B."/>
            <person name="Shu S."/>
            <person name="Song C."/>
            <person name="Liu Y."/>
        </authorList>
    </citation>
    <scope>NUCLEOTIDE SEQUENCE [LARGE SCALE GENOMIC DNA]</scope>
    <source>
        <strain evidence="6">HL-2020</strain>
        <tissue evidence="6">Leaf</tissue>
    </source>
</reference>
<evidence type="ECO:0000256" key="5">
    <source>
        <dbReference type="SAM" id="SignalP"/>
    </source>
</evidence>
<sequence length="161" mass="18130">TMEVVFVIVLLGLLSVDRVECGQAIKLNSEYPAISCRKHSALLTEYGGIEDGKTSNIKAFKKAIDDLSKFSLDGANGTIDGQGQNWWHRYHHNKLNYTRPFLIELLYSRHIQISNLTLLNSLHWFVHPVYSSNIIIQKLMIIAPYDPVSPKTDGISPGTTF</sequence>
<evidence type="ECO:0000313" key="7">
    <source>
        <dbReference type="Proteomes" id="UP000631114"/>
    </source>
</evidence>
<accession>A0A835IGQ3</accession>
<dbReference type="InterPro" id="IPR000743">
    <property type="entry name" value="Glyco_hydro_28"/>
</dbReference>
<evidence type="ECO:0000256" key="2">
    <source>
        <dbReference type="ARBA" id="ARBA00022801"/>
    </source>
</evidence>
<organism evidence="6 7">
    <name type="scientific">Coptis chinensis</name>
    <dbReference type="NCBI Taxonomy" id="261450"/>
    <lineage>
        <taxon>Eukaryota</taxon>
        <taxon>Viridiplantae</taxon>
        <taxon>Streptophyta</taxon>
        <taxon>Embryophyta</taxon>
        <taxon>Tracheophyta</taxon>
        <taxon>Spermatophyta</taxon>
        <taxon>Magnoliopsida</taxon>
        <taxon>Ranunculales</taxon>
        <taxon>Ranunculaceae</taxon>
        <taxon>Coptidoideae</taxon>
        <taxon>Coptis</taxon>
    </lineage>
</organism>
<keyword evidence="5" id="KW-0732">Signal</keyword>
<dbReference type="SUPFAM" id="SSF51126">
    <property type="entry name" value="Pectin lyase-like"/>
    <property type="match status" value="1"/>
</dbReference>
<name>A0A835IGQ3_9MAGN</name>
<comment type="caution">
    <text evidence="6">The sequence shown here is derived from an EMBL/GenBank/DDBJ whole genome shotgun (WGS) entry which is preliminary data.</text>
</comment>
<keyword evidence="7" id="KW-1185">Reference proteome</keyword>
<dbReference type="AlphaFoldDB" id="A0A835IGQ3"/>
<evidence type="ECO:0000256" key="1">
    <source>
        <dbReference type="ARBA" id="ARBA00008834"/>
    </source>
</evidence>
<feature type="chain" id="PRO_5032622843" evidence="5">
    <location>
        <begin position="22"/>
        <end position="161"/>
    </location>
</feature>
<dbReference type="InterPro" id="IPR051801">
    <property type="entry name" value="GH28_Enzymes"/>
</dbReference>
<protein>
    <submittedName>
        <fullName evidence="6">Uncharacterized protein</fullName>
    </submittedName>
</protein>
<proteinExistence type="inferred from homology"/>
<dbReference type="Pfam" id="PF00295">
    <property type="entry name" value="Glyco_hydro_28"/>
    <property type="match status" value="1"/>
</dbReference>
<evidence type="ECO:0000256" key="3">
    <source>
        <dbReference type="ARBA" id="ARBA00023295"/>
    </source>
</evidence>
<evidence type="ECO:0000313" key="6">
    <source>
        <dbReference type="EMBL" id="KAF9616122.1"/>
    </source>
</evidence>
<dbReference type="PANTHER" id="PTHR31339">
    <property type="entry name" value="PECTIN LYASE-RELATED"/>
    <property type="match status" value="1"/>
</dbReference>
<dbReference type="GO" id="GO:0005975">
    <property type="term" value="P:carbohydrate metabolic process"/>
    <property type="evidence" value="ECO:0007669"/>
    <property type="project" value="InterPro"/>
</dbReference>